<dbReference type="EMBL" id="HG994373">
    <property type="protein sequence ID" value="CAF1717181.1"/>
    <property type="molecule type" value="Genomic_DNA"/>
</dbReference>
<sequence length="166" mass="18292">MPRGVALDLVGIPLSEETLTKAKNSDDVFLGAVGWPKWDNNSKHLKLNGAVAASYGSRSVFQFKTHHCLSSGSRSETGQALAYLLKKLNTEGKLPLNQNIPDRSIFLLVVYMLLFIGHMSRCCHSAKLRTNTSGQNCSCTSRKDEEEDENDKVSGGKELKYLESLS</sequence>
<evidence type="ECO:0000313" key="2">
    <source>
        <dbReference type="EMBL" id="CAF1717181.1"/>
    </source>
</evidence>
<name>A0A816IR42_BRANA</name>
<reference evidence="2" key="1">
    <citation type="submission" date="2021-01" db="EMBL/GenBank/DDBJ databases">
        <authorList>
            <consortium name="Genoscope - CEA"/>
            <person name="William W."/>
        </authorList>
    </citation>
    <scope>NUCLEOTIDE SEQUENCE</scope>
</reference>
<dbReference type="AlphaFoldDB" id="A0A816IR42"/>
<protein>
    <submittedName>
        <fullName evidence="2">(rape) hypothetical protein</fullName>
    </submittedName>
</protein>
<accession>A0A816IR42</accession>
<feature type="compositionally biased region" description="Polar residues" evidence="1">
    <location>
        <begin position="130"/>
        <end position="140"/>
    </location>
</feature>
<proteinExistence type="predicted"/>
<gene>
    <name evidence="2" type="ORF">DARMORV10_C09P11950.1</name>
</gene>
<feature type="region of interest" description="Disordered" evidence="1">
    <location>
        <begin position="130"/>
        <end position="155"/>
    </location>
</feature>
<evidence type="ECO:0000256" key="1">
    <source>
        <dbReference type="SAM" id="MobiDB-lite"/>
    </source>
</evidence>
<organism evidence="2">
    <name type="scientific">Brassica napus</name>
    <name type="common">Rape</name>
    <dbReference type="NCBI Taxonomy" id="3708"/>
    <lineage>
        <taxon>Eukaryota</taxon>
        <taxon>Viridiplantae</taxon>
        <taxon>Streptophyta</taxon>
        <taxon>Embryophyta</taxon>
        <taxon>Tracheophyta</taxon>
        <taxon>Spermatophyta</taxon>
        <taxon>Magnoliopsida</taxon>
        <taxon>eudicotyledons</taxon>
        <taxon>Gunneridae</taxon>
        <taxon>Pentapetalae</taxon>
        <taxon>rosids</taxon>
        <taxon>malvids</taxon>
        <taxon>Brassicales</taxon>
        <taxon>Brassicaceae</taxon>
        <taxon>Brassiceae</taxon>
        <taxon>Brassica</taxon>
    </lineage>
</organism>
<dbReference type="Proteomes" id="UP001295469">
    <property type="component" value="Chromosome C09"/>
</dbReference>